<protein>
    <submittedName>
        <fullName evidence="1">Transposable element Tc1 transposase</fullName>
    </submittedName>
</protein>
<reference evidence="1" key="1">
    <citation type="submission" date="2020-08" db="EMBL/GenBank/DDBJ databases">
        <title>Multicomponent nature underlies the extraordinary mechanical properties of spider dragline silk.</title>
        <authorList>
            <person name="Kono N."/>
            <person name="Nakamura H."/>
            <person name="Mori M."/>
            <person name="Yoshida Y."/>
            <person name="Ohtoshi R."/>
            <person name="Malay A.D."/>
            <person name="Moran D.A.P."/>
            <person name="Tomita M."/>
            <person name="Numata K."/>
            <person name="Arakawa K."/>
        </authorList>
    </citation>
    <scope>NUCLEOTIDE SEQUENCE</scope>
</reference>
<dbReference type="AlphaFoldDB" id="A0A8X6VBX7"/>
<organism evidence="1 2">
    <name type="scientific">Trichonephila clavipes</name>
    <name type="common">Golden silk orbweaver</name>
    <name type="synonym">Nephila clavipes</name>
    <dbReference type="NCBI Taxonomy" id="2585209"/>
    <lineage>
        <taxon>Eukaryota</taxon>
        <taxon>Metazoa</taxon>
        <taxon>Ecdysozoa</taxon>
        <taxon>Arthropoda</taxon>
        <taxon>Chelicerata</taxon>
        <taxon>Arachnida</taxon>
        <taxon>Araneae</taxon>
        <taxon>Araneomorphae</taxon>
        <taxon>Entelegynae</taxon>
        <taxon>Araneoidea</taxon>
        <taxon>Nephilidae</taxon>
        <taxon>Trichonephila</taxon>
    </lineage>
</organism>
<dbReference type="InterPro" id="IPR036397">
    <property type="entry name" value="RNaseH_sf"/>
</dbReference>
<evidence type="ECO:0000313" key="1">
    <source>
        <dbReference type="EMBL" id="GFY02273.1"/>
    </source>
</evidence>
<dbReference type="Gene3D" id="3.30.420.10">
    <property type="entry name" value="Ribonuclease H-like superfamily/Ribonuclease H"/>
    <property type="match status" value="2"/>
</dbReference>
<gene>
    <name evidence="1" type="ORF">TNCV_3501561</name>
</gene>
<name>A0A8X6VBX7_TRICX</name>
<evidence type="ECO:0000313" key="2">
    <source>
        <dbReference type="Proteomes" id="UP000887159"/>
    </source>
</evidence>
<keyword evidence="2" id="KW-1185">Reference proteome</keyword>
<comment type="caution">
    <text evidence="1">The sequence shown here is derived from an EMBL/GenBank/DDBJ whole genome shotgun (WGS) entry which is preliminary data.</text>
</comment>
<dbReference type="Proteomes" id="UP000887159">
    <property type="component" value="Unassembled WGS sequence"/>
</dbReference>
<proteinExistence type="predicted"/>
<sequence>MRSLEDSGKNLWTIADFRVMIVAVNLGPQQIGWNHDDWGRIVFRDESRFQLCPDDNQRRVRRRPGERTDPAFPYCNPHRFLTRSYARSSDLSPVEHVWDMMRKRLHLRGNVVELARQLEQIWQEIPQETIRVLYHSMPRRVATCIQAKDGSTL</sequence>
<dbReference type="EMBL" id="BMAU01021233">
    <property type="protein sequence ID" value="GFY02273.1"/>
    <property type="molecule type" value="Genomic_DNA"/>
</dbReference>
<accession>A0A8X6VBX7</accession>
<dbReference type="GO" id="GO:0003676">
    <property type="term" value="F:nucleic acid binding"/>
    <property type="evidence" value="ECO:0007669"/>
    <property type="project" value="InterPro"/>
</dbReference>